<organism evidence="2">
    <name type="scientific">Graphocephala atropunctata</name>
    <dbReference type="NCBI Taxonomy" id="36148"/>
    <lineage>
        <taxon>Eukaryota</taxon>
        <taxon>Metazoa</taxon>
        <taxon>Ecdysozoa</taxon>
        <taxon>Arthropoda</taxon>
        <taxon>Hexapoda</taxon>
        <taxon>Insecta</taxon>
        <taxon>Pterygota</taxon>
        <taxon>Neoptera</taxon>
        <taxon>Paraneoptera</taxon>
        <taxon>Hemiptera</taxon>
        <taxon>Auchenorrhyncha</taxon>
        <taxon>Membracoidea</taxon>
        <taxon>Cicadellidae</taxon>
        <taxon>Cicadellinae</taxon>
        <taxon>Cicadellini</taxon>
        <taxon>Graphocephala</taxon>
    </lineage>
</organism>
<keyword evidence="1" id="KW-0472">Membrane</keyword>
<accession>A0A1B6M3V7</accession>
<dbReference type="PANTHER" id="PTHR11161:SF0">
    <property type="entry name" value="O-ACYLTRANSFERASE LIKE PROTEIN"/>
    <property type="match status" value="1"/>
</dbReference>
<dbReference type="InterPro" id="IPR052728">
    <property type="entry name" value="O2_lipid_transport_reg"/>
</dbReference>
<feature type="transmembrane region" description="Helical" evidence="1">
    <location>
        <begin position="56"/>
        <end position="78"/>
    </location>
</feature>
<dbReference type="PANTHER" id="PTHR11161">
    <property type="entry name" value="O-ACYLTRANSFERASE"/>
    <property type="match status" value="1"/>
</dbReference>
<keyword evidence="1" id="KW-0812">Transmembrane</keyword>
<sequence>TRIWRLVSGFVNKFLSWSGFRPLARLSYGVYLLQYIVLSKQIISLEVPLAFNFTDYSYLVCGDIVFSFALAAVTYVTVEMPCCRLAAHLLKEKTKHEPGKGQK</sequence>
<dbReference type="EMBL" id="GEBQ01009384">
    <property type="protein sequence ID" value="JAT30593.1"/>
    <property type="molecule type" value="Transcribed_RNA"/>
</dbReference>
<feature type="non-terminal residue" evidence="2">
    <location>
        <position position="1"/>
    </location>
</feature>
<protein>
    <submittedName>
        <fullName evidence="2">Uncharacterized protein</fullName>
    </submittedName>
</protein>
<dbReference type="AlphaFoldDB" id="A0A1B6M3V7"/>
<evidence type="ECO:0000256" key="1">
    <source>
        <dbReference type="SAM" id="Phobius"/>
    </source>
</evidence>
<evidence type="ECO:0000313" key="2">
    <source>
        <dbReference type="EMBL" id="JAT30593.1"/>
    </source>
</evidence>
<reference evidence="2" key="1">
    <citation type="submission" date="2015-11" db="EMBL/GenBank/DDBJ databases">
        <title>De novo transcriptome assembly of four potential Pierce s Disease insect vectors from Arizona vineyards.</title>
        <authorList>
            <person name="Tassone E.E."/>
        </authorList>
    </citation>
    <scope>NUCLEOTIDE SEQUENCE</scope>
</reference>
<proteinExistence type="predicted"/>
<gene>
    <name evidence="2" type="ORF">g.52418</name>
</gene>
<name>A0A1B6M3V7_9HEMI</name>
<keyword evidence="1" id="KW-1133">Transmembrane helix</keyword>